<sequence length="121" mass="13885">MNGFKAMAWSLVVLWWCSGLLPLMFARAESLQLLADVGIALAWQWPLLVAAAVVDVVLGVWIVWRPSRLMWLLQAVLVAFYSVVIALYLPQQWLHPFGPLVKNLPIMAMLWCLWQHETRMV</sequence>
<dbReference type="Pfam" id="PF13781">
    <property type="entry name" value="DoxX_3"/>
    <property type="match status" value="1"/>
</dbReference>
<keyword evidence="1" id="KW-0472">Membrane</keyword>
<keyword evidence="1" id="KW-0812">Transmembrane</keyword>
<keyword evidence="1" id="KW-1133">Transmembrane helix</keyword>
<accession>A0ABY4E9G9</accession>
<evidence type="ECO:0000313" key="2">
    <source>
        <dbReference type="EMBL" id="UOO92069.1"/>
    </source>
</evidence>
<reference evidence="2" key="2">
    <citation type="journal article" date="2022" name="Res Sq">
        <title>Evolution of multicellular longitudinally dividing oral cavity symbionts (Neisseriaceae).</title>
        <authorList>
            <person name="Nyongesa S."/>
            <person name="Weber P."/>
            <person name="Bernet E."/>
            <person name="Pullido F."/>
            <person name="Nieckarz M."/>
            <person name="Delaby M."/>
            <person name="Nieves C."/>
            <person name="Viehboeck T."/>
            <person name="Krause N."/>
            <person name="Rivera-Millot A."/>
            <person name="Nakamura A."/>
            <person name="Vischer N."/>
            <person name="VanNieuwenhze M."/>
            <person name="Brun Y."/>
            <person name="Cava F."/>
            <person name="Bulgheresi S."/>
            <person name="Veyrier F."/>
        </authorList>
    </citation>
    <scope>NUCLEOTIDE SEQUENCE</scope>
    <source>
        <strain evidence="2">SAG 1488-6</strain>
    </source>
</reference>
<dbReference type="Proteomes" id="UP000832034">
    <property type="component" value="Chromosome"/>
</dbReference>
<name>A0ABY4E9G9_VITST</name>
<feature type="transmembrane region" description="Helical" evidence="1">
    <location>
        <begin position="71"/>
        <end position="90"/>
    </location>
</feature>
<feature type="transmembrane region" description="Helical" evidence="1">
    <location>
        <begin position="44"/>
        <end position="64"/>
    </location>
</feature>
<dbReference type="EMBL" id="CP091512">
    <property type="protein sequence ID" value="UOO92069.1"/>
    <property type="molecule type" value="Genomic_DNA"/>
</dbReference>
<organism evidence="2 3">
    <name type="scientific">Vitreoscilla stercoraria</name>
    <dbReference type="NCBI Taxonomy" id="61"/>
    <lineage>
        <taxon>Bacteria</taxon>
        <taxon>Pseudomonadati</taxon>
        <taxon>Pseudomonadota</taxon>
        <taxon>Betaproteobacteria</taxon>
        <taxon>Neisseriales</taxon>
        <taxon>Neisseriaceae</taxon>
        <taxon>Vitreoscilla</taxon>
    </lineage>
</organism>
<dbReference type="InterPro" id="IPR025695">
    <property type="entry name" value="DoxX-like"/>
</dbReference>
<protein>
    <submittedName>
        <fullName evidence="2">DoxX-like family protein</fullName>
    </submittedName>
</protein>
<reference evidence="2" key="1">
    <citation type="submission" date="2021-12" db="EMBL/GenBank/DDBJ databases">
        <authorList>
            <person name="Veyrier F.J."/>
        </authorList>
    </citation>
    <scope>NUCLEOTIDE SEQUENCE</scope>
    <source>
        <strain evidence="2">SAG 1488-6</strain>
    </source>
</reference>
<keyword evidence="3" id="KW-1185">Reference proteome</keyword>
<gene>
    <name evidence="2" type="ORF">LVJ81_10615</name>
</gene>
<dbReference type="RefSeq" id="WP_019958333.1">
    <property type="nucleotide sequence ID" value="NZ_CP091512.1"/>
</dbReference>
<evidence type="ECO:0000313" key="3">
    <source>
        <dbReference type="Proteomes" id="UP000832034"/>
    </source>
</evidence>
<proteinExistence type="predicted"/>
<evidence type="ECO:0000256" key="1">
    <source>
        <dbReference type="SAM" id="Phobius"/>
    </source>
</evidence>